<dbReference type="Proteomes" id="UP001165205">
    <property type="component" value="Unassembled WGS sequence"/>
</dbReference>
<evidence type="ECO:0000256" key="1">
    <source>
        <dbReference type="SAM" id="MobiDB-lite"/>
    </source>
</evidence>
<evidence type="ECO:0000313" key="3">
    <source>
        <dbReference type="Proteomes" id="UP001165205"/>
    </source>
</evidence>
<organism evidence="2 3">
    <name type="scientific">Aspergillus oryzae</name>
    <name type="common">Yellow koji mold</name>
    <dbReference type="NCBI Taxonomy" id="5062"/>
    <lineage>
        <taxon>Eukaryota</taxon>
        <taxon>Fungi</taxon>
        <taxon>Dikarya</taxon>
        <taxon>Ascomycota</taxon>
        <taxon>Pezizomycotina</taxon>
        <taxon>Eurotiomycetes</taxon>
        <taxon>Eurotiomycetidae</taxon>
        <taxon>Eurotiales</taxon>
        <taxon>Aspergillaceae</taxon>
        <taxon>Aspergillus</taxon>
        <taxon>Aspergillus subgen. Circumdati</taxon>
    </lineage>
</organism>
<dbReference type="EMBL" id="BSYA01000069">
    <property type="protein sequence ID" value="GMG30304.1"/>
    <property type="molecule type" value="Genomic_DNA"/>
</dbReference>
<name>A0AAN4YMY0_ASPOZ</name>
<comment type="caution">
    <text evidence="2">The sequence shown here is derived from an EMBL/GenBank/DDBJ whole genome shotgun (WGS) entry which is preliminary data.</text>
</comment>
<reference evidence="2" key="1">
    <citation type="submission" date="2023-04" db="EMBL/GenBank/DDBJ databases">
        <title>Aspergillus oryzae NBRC 4228.</title>
        <authorList>
            <person name="Ichikawa N."/>
            <person name="Sato H."/>
            <person name="Tonouchi N."/>
        </authorList>
    </citation>
    <scope>NUCLEOTIDE SEQUENCE</scope>
    <source>
        <strain evidence="2">NBRC 4228</strain>
    </source>
</reference>
<protein>
    <submittedName>
        <fullName evidence="2">Unnamed protein product</fullName>
    </submittedName>
</protein>
<proteinExistence type="predicted"/>
<feature type="compositionally biased region" description="Basic and acidic residues" evidence="1">
    <location>
        <begin position="23"/>
        <end position="34"/>
    </location>
</feature>
<sequence length="106" mass="11959">MPKAMGINERMPRRKVQQFQAHGQHDPNHTDGRQEGPCFVGTSVPENAKCYPQQVLGHPDHDIRDHIIGIIPGPEAEIGNVQGIKEDTNHGPEPTQCRFRSRFFLI</sequence>
<gene>
    <name evidence="2" type="ORF">Aory04_000639800</name>
</gene>
<accession>A0AAN4YMY0</accession>
<dbReference type="AlphaFoldDB" id="A0AAN4YMY0"/>
<evidence type="ECO:0000313" key="2">
    <source>
        <dbReference type="EMBL" id="GMG30304.1"/>
    </source>
</evidence>
<feature type="region of interest" description="Disordered" evidence="1">
    <location>
        <begin position="1"/>
        <end position="40"/>
    </location>
</feature>